<dbReference type="Gene3D" id="6.10.340.10">
    <property type="match status" value="1"/>
</dbReference>
<protein>
    <submittedName>
        <fullName evidence="10">Methyl-accepting chemotaxis protein</fullName>
    </submittedName>
</protein>
<gene>
    <name evidence="10" type="ORF">H8S33_01020</name>
</gene>
<evidence type="ECO:0000256" key="2">
    <source>
        <dbReference type="ARBA" id="ARBA00022475"/>
    </source>
</evidence>
<dbReference type="Pfam" id="PF00015">
    <property type="entry name" value="MCPsignal"/>
    <property type="match status" value="1"/>
</dbReference>
<dbReference type="GO" id="GO:0004888">
    <property type="term" value="F:transmembrane signaling receptor activity"/>
    <property type="evidence" value="ECO:0007669"/>
    <property type="project" value="InterPro"/>
</dbReference>
<keyword evidence="7" id="KW-0812">Transmembrane</keyword>
<dbReference type="FunFam" id="1.10.287.950:FF:000001">
    <property type="entry name" value="Methyl-accepting chemotaxis sensory transducer"/>
    <property type="match status" value="1"/>
</dbReference>
<comment type="subcellular location">
    <subcellularLocation>
        <location evidence="1">Cell membrane</location>
    </subcellularLocation>
</comment>
<keyword evidence="4 6" id="KW-0807">Transducer</keyword>
<feature type="transmembrane region" description="Helical" evidence="7">
    <location>
        <begin position="189"/>
        <end position="208"/>
    </location>
</feature>
<dbReference type="SMART" id="SM00304">
    <property type="entry name" value="HAMP"/>
    <property type="match status" value="1"/>
</dbReference>
<evidence type="ECO:0000256" key="7">
    <source>
        <dbReference type="SAM" id="Phobius"/>
    </source>
</evidence>
<dbReference type="GO" id="GO:0005886">
    <property type="term" value="C:plasma membrane"/>
    <property type="evidence" value="ECO:0007669"/>
    <property type="project" value="UniProtKB-SubCell"/>
</dbReference>
<dbReference type="InterPro" id="IPR004089">
    <property type="entry name" value="MCPsignal_dom"/>
</dbReference>
<dbReference type="GO" id="GO:0007165">
    <property type="term" value="P:signal transduction"/>
    <property type="evidence" value="ECO:0007669"/>
    <property type="project" value="UniProtKB-KW"/>
</dbReference>
<feature type="transmembrane region" description="Helical" evidence="7">
    <location>
        <begin position="9"/>
        <end position="31"/>
    </location>
</feature>
<keyword evidence="11" id="KW-1185">Reference proteome</keyword>
<dbReference type="AlphaFoldDB" id="A0A923L2R4"/>
<evidence type="ECO:0000259" key="9">
    <source>
        <dbReference type="PROSITE" id="PS50885"/>
    </source>
</evidence>
<dbReference type="Proteomes" id="UP000637359">
    <property type="component" value="Unassembled WGS sequence"/>
</dbReference>
<dbReference type="RefSeq" id="WP_186868102.1">
    <property type="nucleotide sequence ID" value="NZ_JACOOL010000001.1"/>
</dbReference>
<evidence type="ECO:0000256" key="6">
    <source>
        <dbReference type="PROSITE-ProRule" id="PRU00284"/>
    </source>
</evidence>
<reference evidence="10" key="1">
    <citation type="submission" date="2020-08" db="EMBL/GenBank/DDBJ databases">
        <title>Genome public.</title>
        <authorList>
            <person name="Liu C."/>
            <person name="Sun Q."/>
        </authorList>
    </citation>
    <scope>NUCLEOTIDE SEQUENCE</scope>
    <source>
        <strain evidence="10">BX22</strain>
    </source>
</reference>
<sequence length="566" mass="61696">MKKGITRQLGVIIIGVFLISLIITSISNYWVTYQHTYEAAGIEAIGCANITTGLINTNDVEDILNGNSNKEIDLQDSINWTVDHKHIFENQYIISLDGTILVADKHFEKQGFHAGDSFYLDEQVVQTILDTKQPAYSEIYQAGGMKRLTGYAPIFKDHDPNKEIIALNAIDFNASIVSERTLDSVKSSILLGLIPLLIACIFTIFIIGRKTKPITSLIEYAKQIAAGDLTVEKLRVKNKDEIGLLAETLNQMADDLRQVIMEFNTSAKHVATSAKSLVGHVEQTNEASEEIAATMEELSAGVDTQVQTIEETSGTIQEMSSGIQQIATSAHNVSNTAQEATENATRGQESISVAIKQMNEIKHTVNGLSEVIKGLGERSKEINHIIEVITDIAEQTNLLSLNASIEAARAGEHGQGFAVVANEVKKLAEQSADSSLQISQLINTIQVETSTAVNTMKMASNEVETGIGVVTDVGNSFEQMNSYIQDVSTKIQDVSQAVQQMTIGAQEMVDSMNHITEISEAAAVNSQEVSAKTEEQVDLMKQVNQSIANLSDIADDSQMTINKFKI</sequence>
<feature type="domain" description="HAMP" evidence="9">
    <location>
        <begin position="208"/>
        <end position="261"/>
    </location>
</feature>
<evidence type="ECO:0000256" key="3">
    <source>
        <dbReference type="ARBA" id="ARBA00023136"/>
    </source>
</evidence>
<dbReference type="SUPFAM" id="SSF58104">
    <property type="entry name" value="Methyl-accepting chemotaxis protein (MCP) signaling domain"/>
    <property type="match status" value="1"/>
</dbReference>
<evidence type="ECO:0000259" key="8">
    <source>
        <dbReference type="PROSITE" id="PS50111"/>
    </source>
</evidence>
<keyword evidence="7" id="KW-1133">Transmembrane helix</keyword>
<evidence type="ECO:0000256" key="1">
    <source>
        <dbReference type="ARBA" id="ARBA00004236"/>
    </source>
</evidence>
<dbReference type="SMART" id="SM00283">
    <property type="entry name" value="MA"/>
    <property type="match status" value="1"/>
</dbReference>
<proteinExistence type="inferred from homology"/>
<organism evidence="10 11">
    <name type="scientific">Ornithinibacillus hominis</name>
    <dbReference type="NCBI Taxonomy" id="2763055"/>
    <lineage>
        <taxon>Bacteria</taxon>
        <taxon>Bacillati</taxon>
        <taxon>Bacillota</taxon>
        <taxon>Bacilli</taxon>
        <taxon>Bacillales</taxon>
        <taxon>Bacillaceae</taxon>
        <taxon>Ornithinibacillus</taxon>
    </lineage>
</organism>
<dbReference type="Gene3D" id="1.10.287.950">
    <property type="entry name" value="Methyl-accepting chemotaxis protein"/>
    <property type="match status" value="1"/>
</dbReference>
<feature type="domain" description="Methyl-accepting transducer" evidence="8">
    <location>
        <begin position="280"/>
        <end position="516"/>
    </location>
</feature>
<dbReference type="Pfam" id="PF00672">
    <property type="entry name" value="HAMP"/>
    <property type="match status" value="1"/>
</dbReference>
<dbReference type="PANTHER" id="PTHR32089:SF112">
    <property type="entry name" value="LYSOZYME-LIKE PROTEIN-RELATED"/>
    <property type="match status" value="1"/>
</dbReference>
<evidence type="ECO:0000313" key="11">
    <source>
        <dbReference type="Proteomes" id="UP000637359"/>
    </source>
</evidence>
<dbReference type="GO" id="GO:0006935">
    <property type="term" value="P:chemotaxis"/>
    <property type="evidence" value="ECO:0007669"/>
    <property type="project" value="InterPro"/>
</dbReference>
<dbReference type="CDD" id="cd11386">
    <property type="entry name" value="MCP_signal"/>
    <property type="match status" value="1"/>
</dbReference>
<dbReference type="PRINTS" id="PR00260">
    <property type="entry name" value="CHEMTRNSDUCR"/>
</dbReference>
<comment type="caution">
    <text evidence="10">The sequence shown here is derived from an EMBL/GenBank/DDBJ whole genome shotgun (WGS) entry which is preliminary data.</text>
</comment>
<keyword evidence="2" id="KW-1003">Cell membrane</keyword>
<comment type="similarity">
    <text evidence="5">Belongs to the methyl-accepting chemotaxis (MCP) protein family.</text>
</comment>
<evidence type="ECO:0000256" key="4">
    <source>
        <dbReference type="ARBA" id="ARBA00023224"/>
    </source>
</evidence>
<evidence type="ECO:0000313" key="10">
    <source>
        <dbReference type="EMBL" id="MBC5635394.1"/>
    </source>
</evidence>
<dbReference type="PROSITE" id="PS50111">
    <property type="entry name" value="CHEMOTAXIS_TRANSDUC_2"/>
    <property type="match status" value="1"/>
</dbReference>
<dbReference type="CDD" id="cd06225">
    <property type="entry name" value="HAMP"/>
    <property type="match status" value="1"/>
</dbReference>
<dbReference type="PANTHER" id="PTHR32089">
    <property type="entry name" value="METHYL-ACCEPTING CHEMOTAXIS PROTEIN MCPB"/>
    <property type="match status" value="1"/>
</dbReference>
<name>A0A923L2R4_9BACI</name>
<dbReference type="EMBL" id="JACOOL010000001">
    <property type="protein sequence ID" value="MBC5635394.1"/>
    <property type="molecule type" value="Genomic_DNA"/>
</dbReference>
<evidence type="ECO:0000256" key="5">
    <source>
        <dbReference type="ARBA" id="ARBA00029447"/>
    </source>
</evidence>
<dbReference type="InterPro" id="IPR004090">
    <property type="entry name" value="Chemotax_Me-accpt_rcpt"/>
</dbReference>
<dbReference type="InterPro" id="IPR003660">
    <property type="entry name" value="HAMP_dom"/>
</dbReference>
<keyword evidence="3 7" id="KW-0472">Membrane</keyword>
<accession>A0A923L2R4</accession>
<dbReference type="PROSITE" id="PS50885">
    <property type="entry name" value="HAMP"/>
    <property type="match status" value="1"/>
</dbReference>